<dbReference type="PROSITE" id="PS00959">
    <property type="entry name" value="HISTONE_H3_2"/>
    <property type="match status" value="1"/>
</dbReference>
<dbReference type="InterPro" id="IPR000164">
    <property type="entry name" value="Histone_H3/CENP-A"/>
</dbReference>
<dbReference type="FunFam" id="1.10.20.10:FF:000001">
    <property type="entry name" value="Histone H3"/>
    <property type="match status" value="1"/>
</dbReference>
<dbReference type="Gene3D" id="1.10.20.10">
    <property type="entry name" value="Histone, subunit A"/>
    <property type="match status" value="1"/>
</dbReference>
<dbReference type="GO" id="GO:0000786">
    <property type="term" value="C:nucleosome"/>
    <property type="evidence" value="ECO:0007669"/>
    <property type="project" value="InterPro"/>
</dbReference>
<evidence type="ECO:0000313" key="8">
    <source>
        <dbReference type="EMBL" id="PWA98699.1"/>
    </source>
</evidence>
<name>A0A2U1QL14_ARTAN</name>
<dbReference type="SUPFAM" id="SSF47113">
    <property type="entry name" value="Histone-fold"/>
    <property type="match status" value="1"/>
</dbReference>
<dbReference type="OrthoDB" id="1749533at2759"/>
<keyword evidence="3" id="KW-0158">Chromosome</keyword>
<reference evidence="8 9" key="1">
    <citation type="journal article" date="2018" name="Mol. Plant">
        <title>The genome of Artemisia annua provides insight into the evolution of Asteraceae family and artemisinin biosynthesis.</title>
        <authorList>
            <person name="Shen Q."/>
            <person name="Zhang L."/>
            <person name="Liao Z."/>
            <person name="Wang S."/>
            <person name="Yan T."/>
            <person name="Shi P."/>
            <person name="Liu M."/>
            <person name="Fu X."/>
            <person name="Pan Q."/>
            <person name="Wang Y."/>
            <person name="Lv Z."/>
            <person name="Lu X."/>
            <person name="Zhang F."/>
            <person name="Jiang W."/>
            <person name="Ma Y."/>
            <person name="Chen M."/>
            <person name="Hao X."/>
            <person name="Li L."/>
            <person name="Tang Y."/>
            <person name="Lv G."/>
            <person name="Zhou Y."/>
            <person name="Sun X."/>
            <person name="Brodelius P.E."/>
            <person name="Rose J.K.C."/>
            <person name="Tang K."/>
        </authorList>
    </citation>
    <scope>NUCLEOTIDE SEQUENCE [LARGE SCALE GENOMIC DNA]</scope>
    <source>
        <strain evidence="9">cv. Huhao1</strain>
        <tissue evidence="8">Leaf</tissue>
    </source>
</reference>
<dbReference type="GO" id="GO:0003677">
    <property type="term" value="F:DNA binding"/>
    <property type="evidence" value="ECO:0007669"/>
    <property type="project" value="InterPro"/>
</dbReference>
<feature type="domain" description="Transposase (putative) gypsy type" evidence="7">
    <location>
        <begin position="174"/>
        <end position="236"/>
    </location>
</feature>
<dbReference type="STRING" id="35608.A0A2U1QL14"/>
<sequence>MMRLASVLDFCCLSRKRVVGDSWLLEAAKYSLADNRSMGRCDTCRPFVALIKFKMSIDHIDHVYSKMDQGDVDEFCKKYNIPGHLLHEAPGPRVTIRNAPAGKIGVYTRFFELGNFRIPLSRFLLTVLEYYQIHLSQLSMLAACRISHFEILCRAPGPRVTIRNAPAGKIGVYTRFFELGNFRIPLSRFLLTVLEYYQIHLSQLSMLAACRISHFEILCRVHGGIPTVPLFRKFYWAGVNNGWMTIEKRKGPKDVVILVCYTAVLDSVKHWKDHFFFIKKTVFPLSIPWFEKVSVDRDPPPSDASVNQELLKLLTTKRSPFKKYPDVFLNVVGLSRTWDDDTSRPTFLWPDEEEMDLFAFINQPDPFKVKTGERTLKEGEATLLVETADRVVEPTGNTVSLIRRTAAQEARTKQTARKSTGGRAPRKQLATKAARKSAPATGGVKKPHRFRPGTVALREIRKYQKSTELLIRKLPFQRLVREISQDFKTDLRFQSSAVSALQEASEAYLVGLFEDTNLCAIHAKRVTIMPKDMQVYDRLLRKETPLVSPRKGASAVSLGCETGIVHGREGRKLEDIAAYDLEAKKRYTEAVIRLGNVPFPLLESLEACKDSPLEFLMSQLVLEEERVPGSSEVTFLPPVTPTPVEGAAVESSGPTPSAPLTGPRGDDAAQRDLEYTDSELFDASVLDQPVDQTVTPTPVEGAAVESSGPIPSAPLTGPRGDDAAQRDLEYTDSELFDASVLDQPVDQTVDPPQDKPTS</sequence>
<proteinExistence type="inferred from homology"/>
<protein>
    <submittedName>
        <fullName evidence="8">Uncharacterized protein</fullName>
    </submittedName>
</protein>
<comment type="similarity">
    <text evidence="2">Belongs to the histone H3 family.</text>
</comment>
<dbReference type="InterPro" id="IPR009072">
    <property type="entry name" value="Histone-fold"/>
</dbReference>
<evidence type="ECO:0000259" key="7">
    <source>
        <dbReference type="Pfam" id="PF04195"/>
    </source>
</evidence>
<evidence type="ECO:0000256" key="4">
    <source>
        <dbReference type="ARBA" id="ARBA00022990"/>
    </source>
</evidence>
<gene>
    <name evidence="8" type="ORF">CTI12_AA015590</name>
</gene>
<dbReference type="Pfam" id="PF00125">
    <property type="entry name" value="Histone"/>
    <property type="match status" value="1"/>
</dbReference>
<evidence type="ECO:0000256" key="3">
    <source>
        <dbReference type="ARBA" id="ARBA00022454"/>
    </source>
</evidence>
<comment type="subcellular location">
    <subcellularLocation>
        <location evidence="1">Chromosome</location>
    </subcellularLocation>
</comment>
<dbReference type="PRINTS" id="PR00622">
    <property type="entry name" value="HISTONEH3"/>
</dbReference>
<dbReference type="GO" id="GO:0030527">
    <property type="term" value="F:structural constituent of chromatin"/>
    <property type="evidence" value="ECO:0007669"/>
    <property type="project" value="InterPro"/>
</dbReference>
<feature type="region of interest" description="Disordered" evidence="5">
    <location>
        <begin position="682"/>
        <end position="758"/>
    </location>
</feature>
<dbReference type="PANTHER" id="PTHR11426">
    <property type="entry name" value="HISTONE H3"/>
    <property type="match status" value="1"/>
</dbReference>
<feature type="region of interest" description="Disordered" evidence="5">
    <location>
        <begin position="404"/>
        <end position="451"/>
    </location>
</feature>
<evidence type="ECO:0000313" key="9">
    <source>
        <dbReference type="Proteomes" id="UP000245207"/>
    </source>
</evidence>
<dbReference type="InterPro" id="IPR007125">
    <property type="entry name" value="H2A/H2B/H3"/>
</dbReference>
<dbReference type="EMBL" id="PKPP01000053">
    <property type="protein sequence ID" value="PWA98699.1"/>
    <property type="molecule type" value="Genomic_DNA"/>
</dbReference>
<accession>A0A2U1QL14</accession>
<evidence type="ECO:0000256" key="1">
    <source>
        <dbReference type="ARBA" id="ARBA00004286"/>
    </source>
</evidence>
<comment type="caution">
    <text evidence="8">The sequence shown here is derived from an EMBL/GenBank/DDBJ whole genome shotgun (WGS) entry which is preliminary data.</text>
</comment>
<organism evidence="8 9">
    <name type="scientific">Artemisia annua</name>
    <name type="common">Sweet wormwood</name>
    <dbReference type="NCBI Taxonomy" id="35608"/>
    <lineage>
        <taxon>Eukaryota</taxon>
        <taxon>Viridiplantae</taxon>
        <taxon>Streptophyta</taxon>
        <taxon>Embryophyta</taxon>
        <taxon>Tracheophyta</taxon>
        <taxon>Spermatophyta</taxon>
        <taxon>Magnoliopsida</taxon>
        <taxon>eudicotyledons</taxon>
        <taxon>Gunneridae</taxon>
        <taxon>Pentapetalae</taxon>
        <taxon>asterids</taxon>
        <taxon>campanulids</taxon>
        <taxon>Asterales</taxon>
        <taxon>Asteraceae</taxon>
        <taxon>Asteroideae</taxon>
        <taxon>Anthemideae</taxon>
        <taxon>Artemisiinae</taxon>
        <taxon>Artemisia</taxon>
    </lineage>
</organism>
<keyword evidence="4" id="KW-0007">Acetylation</keyword>
<evidence type="ECO:0000256" key="5">
    <source>
        <dbReference type="SAM" id="MobiDB-lite"/>
    </source>
</evidence>
<dbReference type="SMART" id="SM00428">
    <property type="entry name" value="H3"/>
    <property type="match status" value="1"/>
</dbReference>
<dbReference type="GO" id="GO:0046982">
    <property type="term" value="F:protein heterodimerization activity"/>
    <property type="evidence" value="ECO:0007669"/>
    <property type="project" value="InterPro"/>
</dbReference>
<keyword evidence="9" id="KW-1185">Reference proteome</keyword>
<dbReference type="GO" id="GO:0005654">
    <property type="term" value="C:nucleoplasm"/>
    <property type="evidence" value="ECO:0007669"/>
    <property type="project" value="UniProtKB-ARBA"/>
</dbReference>
<dbReference type="InterPro" id="IPR007321">
    <property type="entry name" value="Transposase_28"/>
</dbReference>
<dbReference type="CDD" id="cd22911">
    <property type="entry name" value="HFD_H3"/>
    <property type="match status" value="1"/>
</dbReference>
<dbReference type="Pfam" id="PF04195">
    <property type="entry name" value="Transposase_28"/>
    <property type="match status" value="1"/>
</dbReference>
<evidence type="ECO:0000259" key="6">
    <source>
        <dbReference type="Pfam" id="PF00125"/>
    </source>
</evidence>
<feature type="domain" description="Core Histone H2A/H2B/H3" evidence="6">
    <location>
        <begin position="452"/>
        <end position="538"/>
    </location>
</feature>
<evidence type="ECO:0000256" key="2">
    <source>
        <dbReference type="ARBA" id="ARBA00010343"/>
    </source>
</evidence>
<dbReference type="Proteomes" id="UP000245207">
    <property type="component" value="Unassembled WGS sequence"/>
</dbReference>
<feature type="compositionally biased region" description="Basic and acidic residues" evidence="5">
    <location>
        <begin position="719"/>
        <end position="729"/>
    </location>
</feature>
<dbReference type="AlphaFoldDB" id="A0A2U1QL14"/>
<feature type="region of interest" description="Disordered" evidence="5">
    <location>
        <begin position="629"/>
        <end position="668"/>
    </location>
</feature>